<dbReference type="PANTHER" id="PTHR43833:SF7">
    <property type="entry name" value="KTR SYSTEM POTASSIUM UPTAKE PROTEIN C"/>
    <property type="match status" value="1"/>
</dbReference>
<accession>A0ABY0VA60</accession>
<dbReference type="Gene3D" id="3.40.50.720">
    <property type="entry name" value="NAD(P)-binding Rossmann-like Domain"/>
    <property type="match status" value="1"/>
</dbReference>
<dbReference type="PANTHER" id="PTHR43833">
    <property type="entry name" value="POTASSIUM CHANNEL PROTEIN 2-RELATED-RELATED"/>
    <property type="match status" value="1"/>
</dbReference>
<evidence type="ECO:0000259" key="1">
    <source>
        <dbReference type="Pfam" id="PF02254"/>
    </source>
</evidence>
<organism evidence="2 3">
    <name type="scientific">Schaalia radingae</name>
    <dbReference type="NCBI Taxonomy" id="131110"/>
    <lineage>
        <taxon>Bacteria</taxon>
        <taxon>Bacillati</taxon>
        <taxon>Actinomycetota</taxon>
        <taxon>Actinomycetes</taxon>
        <taxon>Actinomycetales</taxon>
        <taxon>Actinomycetaceae</taxon>
        <taxon>Schaalia</taxon>
    </lineage>
</organism>
<dbReference type="Proteomes" id="UP000198976">
    <property type="component" value="Chromosome I"/>
</dbReference>
<evidence type="ECO:0000313" key="3">
    <source>
        <dbReference type="Proteomes" id="UP000198976"/>
    </source>
</evidence>
<proteinExistence type="predicted"/>
<evidence type="ECO:0000313" key="2">
    <source>
        <dbReference type="EMBL" id="SDU02518.1"/>
    </source>
</evidence>
<dbReference type="EMBL" id="LT629792">
    <property type="protein sequence ID" value="SDU02518.1"/>
    <property type="molecule type" value="Genomic_DNA"/>
</dbReference>
<gene>
    <name evidence="2" type="ORF">SAMN04489714_1696</name>
</gene>
<dbReference type="InterPro" id="IPR036721">
    <property type="entry name" value="RCK_C_sf"/>
</dbReference>
<dbReference type="Gene3D" id="3.30.70.1450">
    <property type="entry name" value="Regulator of K+ conductance, C-terminal domain"/>
    <property type="match status" value="1"/>
</dbReference>
<dbReference type="SUPFAM" id="SSF51735">
    <property type="entry name" value="NAD(P)-binding Rossmann-fold domains"/>
    <property type="match status" value="1"/>
</dbReference>
<keyword evidence="3" id="KW-1185">Reference proteome</keyword>
<protein>
    <submittedName>
        <fullName evidence="2">Trk system potassium uptake protein TrkA</fullName>
    </submittedName>
</protein>
<dbReference type="SUPFAM" id="SSF116726">
    <property type="entry name" value="TrkA C-terminal domain-like"/>
    <property type="match status" value="1"/>
</dbReference>
<name>A0ABY0VA60_9ACTO</name>
<dbReference type="InterPro" id="IPR050721">
    <property type="entry name" value="Trk_Ktr_HKT_K-transport"/>
</dbReference>
<dbReference type="RefSeq" id="WP_058237217.1">
    <property type="nucleotide sequence ID" value="NZ_LT629792.1"/>
</dbReference>
<reference evidence="2 3" key="1">
    <citation type="submission" date="2016-10" db="EMBL/GenBank/DDBJ databases">
        <authorList>
            <person name="Varghese N."/>
            <person name="Submissions S."/>
        </authorList>
    </citation>
    <scope>NUCLEOTIDE SEQUENCE [LARGE SCALE GENOMIC DNA]</scope>
    <source>
        <strain evidence="2 3">DSM 9169</strain>
    </source>
</reference>
<feature type="domain" description="RCK N-terminal" evidence="1">
    <location>
        <begin position="12"/>
        <end position="125"/>
    </location>
</feature>
<sequence>MAEEKPLASGTLVIGLGRFGSAVAATLDRLGHEILGVEKDPRRVQQFAGRIPLVEADASNAEALEQLGAREFASAVVGIGSSLEASVLITANLVDIEIPSIWAKAISREHGRILKRIGAHHVVYPEFDAGQRTAHLVGGRMLDYIEMDKQGFAIMKLRPPQEIQGFTLAELDLRAQYGVNMLGVMRPGKPFEYADSSTRINPEDIIIVSGDAMLLEHFAHRP</sequence>
<dbReference type="Pfam" id="PF02254">
    <property type="entry name" value="TrkA_N"/>
    <property type="match status" value="1"/>
</dbReference>
<dbReference type="InterPro" id="IPR003148">
    <property type="entry name" value="RCK_N"/>
</dbReference>
<dbReference type="InterPro" id="IPR036291">
    <property type="entry name" value="NAD(P)-bd_dom_sf"/>
</dbReference>